<accession>A0A225V5U6</accession>
<feature type="domain" description="HAT C-terminal dimerisation" evidence="7">
    <location>
        <begin position="323"/>
        <end position="390"/>
    </location>
</feature>
<feature type="domain" description="DUF659" evidence="6">
    <location>
        <begin position="8"/>
        <end position="74"/>
    </location>
</feature>
<dbReference type="InterPro" id="IPR012337">
    <property type="entry name" value="RNaseH-like_sf"/>
</dbReference>
<evidence type="ECO:0000256" key="1">
    <source>
        <dbReference type="ARBA" id="ARBA00004123"/>
    </source>
</evidence>
<dbReference type="InterPro" id="IPR008906">
    <property type="entry name" value="HATC_C_dom"/>
</dbReference>
<evidence type="ECO:0000256" key="5">
    <source>
        <dbReference type="ARBA" id="ARBA00023242"/>
    </source>
</evidence>
<evidence type="ECO:0000256" key="4">
    <source>
        <dbReference type="ARBA" id="ARBA00022833"/>
    </source>
</evidence>
<dbReference type="InterPro" id="IPR007021">
    <property type="entry name" value="DUF659"/>
</dbReference>
<evidence type="ECO:0000313" key="8">
    <source>
        <dbReference type="EMBL" id="OWZ00672.1"/>
    </source>
</evidence>
<keyword evidence="3" id="KW-0863">Zinc-finger</keyword>
<keyword evidence="4" id="KW-0862">Zinc</keyword>
<protein>
    <recommendedName>
        <fullName evidence="10">HAT C-terminal dimerisation domain-containing protein</fullName>
    </recommendedName>
</protein>
<organism evidence="8 9">
    <name type="scientific">Phytophthora megakarya</name>
    <dbReference type="NCBI Taxonomy" id="4795"/>
    <lineage>
        <taxon>Eukaryota</taxon>
        <taxon>Sar</taxon>
        <taxon>Stramenopiles</taxon>
        <taxon>Oomycota</taxon>
        <taxon>Peronosporomycetes</taxon>
        <taxon>Peronosporales</taxon>
        <taxon>Peronosporaceae</taxon>
        <taxon>Phytophthora</taxon>
    </lineage>
</organism>
<comment type="caution">
    <text evidence="8">The sequence shown here is derived from an EMBL/GenBank/DDBJ whole genome shotgun (WGS) entry which is preliminary data.</text>
</comment>
<dbReference type="PANTHER" id="PTHR46481">
    <property type="entry name" value="ZINC FINGER BED DOMAIN-CONTAINING PROTEIN 4"/>
    <property type="match status" value="1"/>
</dbReference>
<dbReference type="GO" id="GO:0005634">
    <property type="term" value="C:nucleus"/>
    <property type="evidence" value="ECO:0007669"/>
    <property type="project" value="UniProtKB-SubCell"/>
</dbReference>
<dbReference type="EMBL" id="NBNE01007424">
    <property type="protein sequence ID" value="OWZ00672.1"/>
    <property type="molecule type" value="Genomic_DNA"/>
</dbReference>
<dbReference type="GO" id="GO:0008270">
    <property type="term" value="F:zinc ion binding"/>
    <property type="evidence" value="ECO:0007669"/>
    <property type="project" value="UniProtKB-KW"/>
</dbReference>
<gene>
    <name evidence="8" type="ORF">PHMEG_00028088</name>
</gene>
<evidence type="ECO:0000259" key="6">
    <source>
        <dbReference type="Pfam" id="PF04937"/>
    </source>
</evidence>
<comment type="subcellular location">
    <subcellularLocation>
        <location evidence="1">Nucleus</location>
    </subcellularLocation>
</comment>
<keyword evidence="9" id="KW-1185">Reference proteome</keyword>
<dbReference type="GO" id="GO:0046983">
    <property type="term" value="F:protein dimerization activity"/>
    <property type="evidence" value="ECO:0007669"/>
    <property type="project" value="InterPro"/>
</dbReference>
<name>A0A225V5U6_9STRA</name>
<keyword evidence="2" id="KW-0479">Metal-binding</keyword>
<evidence type="ECO:0000313" key="9">
    <source>
        <dbReference type="Proteomes" id="UP000198211"/>
    </source>
</evidence>
<dbReference type="Pfam" id="PF05699">
    <property type="entry name" value="Dimer_Tnp_hAT"/>
    <property type="match status" value="1"/>
</dbReference>
<dbReference type="Proteomes" id="UP000198211">
    <property type="component" value="Unassembled WGS sequence"/>
</dbReference>
<dbReference type="OrthoDB" id="4951847at2759"/>
<dbReference type="Pfam" id="PF04937">
    <property type="entry name" value="DUF659"/>
    <property type="match status" value="1"/>
</dbReference>
<sequence>MEQEIEKVIVDIERQTSPKVVAVVTDNARNMRSATQRIQSRRNVVGGGCSAHVLNLLMKDICKFPSVKAVHSRAVALTRFVRDHLALLDEFKRLQEGVRRIGARARNLVLPVPTRWYSVFSCLQNVMNNREILEKLFVSPEYEQFRDRYRGTAPRRKKLEYLMALVRDDKFWVNLALVVRLLDPIIKALKYLEADKNFVSGVYKWFRWLRYHEAFDDERLQAAGNYEKLNAIETTELQHFVREKIKNRWNYVHTNSMSIGFMLDPSTNLDDFVGKDNDKVDKQILRMAKRCNLTTTSNDPKLTAEILSFKRWKQRGGASARDQYSQSSPRDYWGAKRSQDYPLLTRIAEFVFAIPTSSAASERAWSIFDHIHSKRRNRLSVEKVEMLASIYINYGTIKKGEVDLARHQSCPESVEDN</sequence>
<keyword evidence="5" id="KW-0539">Nucleus</keyword>
<evidence type="ECO:0000256" key="2">
    <source>
        <dbReference type="ARBA" id="ARBA00022723"/>
    </source>
</evidence>
<dbReference type="InterPro" id="IPR052035">
    <property type="entry name" value="ZnF_BED_domain_contain"/>
</dbReference>
<dbReference type="AlphaFoldDB" id="A0A225V5U6"/>
<evidence type="ECO:0000256" key="3">
    <source>
        <dbReference type="ARBA" id="ARBA00022771"/>
    </source>
</evidence>
<reference evidence="9" key="1">
    <citation type="submission" date="2017-03" db="EMBL/GenBank/DDBJ databases">
        <title>Phytopthora megakarya and P. palmivora, two closely related causual agents of cacao black pod achieved similar genome size and gene model numbers by different mechanisms.</title>
        <authorList>
            <person name="Ali S."/>
            <person name="Shao J."/>
            <person name="Larry D.J."/>
            <person name="Kronmiller B."/>
            <person name="Shen D."/>
            <person name="Strem M.D."/>
            <person name="Melnick R.L."/>
            <person name="Guiltinan M.J."/>
            <person name="Tyler B.M."/>
            <person name="Meinhardt L.W."/>
            <person name="Bailey B.A."/>
        </authorList>
    </citation>
    <scope>NUCLEOTIDE SEQUENCE [LARGE SCALE GENOMIC DNA]</scope>
    <source>
        <strain evidence="9">zdho120</strain>
    </source>
</reference>
<proteinExistence type="predicted"/>
<dbReference type="SUPFAM" id="SSF53098">
    <property type="entry name" value="Ribonuclease H-like"/>
    <property type="match status" value="1"/>
</dbReference>
<evidence type="ECO:0008006" key="10">
    <source>
        <dbReference type="Google" id="ProtNLM"/>
    </source>
</evidence>
<dbReference type="PANTHER" id="PTHR46481:SF10">
    <property type="entry name" value="ZINC FINGER BED DOMAIN-CONTAINING PROTEIN 39"/>
    <property type="match status" value="1"/>
</dbReference>
<evidence type="ECO:0000259" key="7">
    <source>
        <dbReference type="Pfam" id="PF05699"/>
    </source>
</evidence>